<feature type="compositionally biased region" description="Basic and acidic residues" evidence="1">
    <location>
        <begin position="30"/>
        <end position="50"/>
    </location>
</feature>
<protein>
    <submittedName>
        <fullName evidence="2">Uncharacterized protein</fullName>
    </submittedName>
</protein>
<evidence type="ECO:0000256" key="1">
    <source>
        <dbReference type="SAM" id="MobiDB-lite"/>
    </source>
</evidence>
<dbReference type="EMBL" id="JACHJU010000002">
    <property type="protein sequence ID" value="MBB4940961.1"/>
    <property type="molecule type" value="Genomic_DNA"/>
</dbReference>
<organism evidence="2 3">
    <name type="scientific">Streptosporangium album</name>
    <dbReference type="NCBI Taxonomy" id="47479"/>
    <lineage>
        <taxon>Bacteria</taxon>
        <taxon>Bacillati</taxon>
        <taxon>Actinomycetota</taxon>
        <taxon>Actinomycetes</taxon>
        <taxon>Streptosporangiales</taxon>
        <taxon>Streptosporangiaceae</taxon>
        <taxon>Streptosporangium</taxon>
    </lineage>
</organism>
<reference evidence="2 3" key="1">
    <citation type="submission" date="2020-08" db="EMBL/GenBank/DDBJ databases">
        <title>Sequencing the genomes of 1000 actinobacteria strains.</title>
        <authorList>
            <person name="Klenk H.-P."/>
        </authorList>
    </citation>
    <scope>NUCLEOTIDE SEQUENCE [LARGE SCALE GENOMIC DNA]</scope>
    <source>
        <strain evidence="2 3">DSM 43023</strain>
    </source>
</reference>
<dbReference type="AlphaFoldDB" id="A0A7W7S107"/>
<gene>
    <name evidence="2" type="ORF">FHR32_005338</name>
</gene>
<comment type="caution">
    <text evidence="2">The sequence shown here is derived from an EMBL/GenBank/DDBJ whole genome shotgun (WGS) entry which is preliminary data.</text>
</comment>
<name>A0A7W7S107_9ACTN</name>
<feature type="region of interest" description="Disordered" evidence="1">
    <location>
        <begin position="17"/>
        <end position="50"/>
    </location>
</feature>
<accession>A0A7W7S107</accession>
<dbReference type="Proteomes" id="UP000534286">
    <property type="component" value="Unassembled WGS sequence"/>
</dbReference>
<sequence>MDPVRVEEGLVLDNLLADDLHIPPGGKGRPGHDTDSESDREKRLDPVAAT</sequence>
<keyword evidence="3" id="KW-1185">Reference proteome</keyword>
<dbReference type="RefSeq" id="WP_184757091.1">
    <property type="nucleotide sequence ID" value="NZ_BAABEK010000004.1"/>
</dbReference>
<evidence type="ECO:0000313" key="2">
    <source>
        <dbReference type="EMBL" id="MBB4940961.1"/>
    </source>
</evidence>
<evidence type="ECO:0000313" key="3">
    <source>
        <dbReference type="Proteomes" id="UP000534286"/>
    </source>
</evidence>
<proteinExistence type="predicted"/>